<evidence type="ECO:0000313" key="2">
    <source>
        <dbReference type="EMBL" id="KOR90620.1"/>
    </source>
</evidence>
<feature type="region of interest" description="Disordered" evidence="1">
    <location>
        <begin position="1"/>
        <end position="24"/>
    </location>
</feature>
<evidence type="ECO:0000313" key="3">
    <source>
        <dbReference type="Proteomes" id="UP000036932"/>
    </source>
</evidence>
<name>A0A0M1P8G5_9BACL</name>
<accession>A0A0M1P8G5</accession>
<dbReference type="EMBL" id="LIUT01000001">
    <property type="protein sequence ID" value="KOR90620.1"/>
    <property type="molecule type" value="Genomic_DNA"/>
</dbReference>
<dbReference type="OrthoDB" id="2942742at2"/>
<organism evidence="2 3">
    <name type="scientific">Paenibacillus solani</name>
    <dbReference type="NCBI Taxonomy" id="1705565"/>
    <lineage>
        <taxon>Bacteria</taxon>
        <taxon>Bacillati</taxon>
        <taxon>Bacillota</taxon>
        <taxon>Bacilli</taxon>
        <taxon>Bacillales</taxon>
        <taxon>Paenibacillaceae</taxon>
        <taxon>Paenibacillus</taxon>
    </lineage>
</organism>
<reference evidence="3" key="1">
    <citation type="submission" date="2015-08" db="EMBL/GenBank/DDBJ databases">
        <title>Genome sequencing project for genomic taxonomy and phylogenomics of Bacillus-like bacteria.</title>
        <authorList>
            <person name="Liu B."/>
            <person name="Wang J."/>
            <person name="Zhu Y."/>
            <person name="Liu G."/>
            <person name="Chen Q."/>
            <person name="Chen Z."/>
            <person name="Lan J."/>
            <person name="Che J."/>
            <person name="Ge C."/>
            <person name="Shi H."/>
            <person name="Pan Z."/>
            <person name="Liu X."/>
        </authorList>
    </citation>
    <scope>NUCLEOTIDE SEQUENCE [LARGE SCALE GENOMIC DNA]</scope>
    <source>
        <strain evidence="3">FJAT-22460</strain>
    </source>
</reference>
<evidence type="ECO:0000256" key="1">
    <source>
        <dbReference type="SAM" id="MobiDB-lite"/>
    </source>
</evidence>
<feature type="compositionally biased region" description="Low complexity" evidence="1">
    <location>
        <begin position="1"/>
        <end position="10"/>
    </location>
</feature>
<dbReference type="Proteomes" id="UP000036932">
    <property type="component" value="Unassembled WGS sequence"/>
</dbReference>
<sequence length="92" mass="10113">MRKNGNNGNGKNKRNGKNKKNSLPKLSPAQIAVIVGILTNALEVNSVLVDKDQRVEILLEGSLRKKTKADQLAEELDDISVSDLIEAYIIRS</sequence>
<gene>
    <name evidence="2" type="ORF">AM231_04390</name>
</gene>
<feature type="compositionally biased region" description="Basic residues" evidence="1">
    <location>
        <begin position="11"/>
        <end position="22"/>
    </location>
</feature>
<keyword evidence="3" id="KW-1185">Reference proteome</keyword>
<proteinExistence type="predicted"/>
<protein>
    <submittedName>
        <fullName evidence="2">Uncharacterized protein</fullName>
    </submittedName>
</protein>
<dbReference type="RefSeq" id="WP_054403528.1">
    <property type="nucleotide sequence ID" value="NZ_LIUT01000001.1"/>
</dbReference>
<dbReference type="AlphaFoldDB" id="A0A0M1P8G5"/>
<dbReference type="PATRIC" id="fig|1705565.3.peg.2763"/>
<comment type="caution">
    <text evidence="2">The sequence shown here is derived from an EMBL/GenBank/DDBJ whole genome shotgun (WGS) entry which is preliminary data.</text>
</comment>